<dbReference type="RefSeq" id="WP_203654675.1">
    <property type="nucleotide sequence ID" value="NZ_BAAAZM010000002.1"/>
</dbReference>
<keyword evidence="4" id="KW-0720">Serine protease</keyword>
<dbReference type="SUPFAM" id="SSF52317">
    <property type="entry name" value="Class I glutamine amidotransferase-like"/>
    <property type="match status" value="1"/>
</dbReference>
<comment type="similarity">
    <text evidence="1">Belongs to the peptidase S51 family.</text>
</comment>
<keyword evidence="2" id="KW-0645">Protease</keyword>
<dbReference type="InterPro" id="IPR029062">
    <property type="entry name" value="Class_I_gatase-like"/>
</dbReference>
<dbReference type="EMBL" id="BOMB01000003">
    <property type="protein sequence ID" value="GID09700.1"/>
    <property type="molecule type" value="Genomic_DNA"/>
</dbReference>
<evidence type="ECO:0000256" key="5">
    <source>
        <dbReference type="SAM" id="MobiDB-lite"/>
    </source>
</evidence>
<dbReference type="PANTHER" id="PTHR20842:SF0">
    <property type="entry name" value="ALPHA-ASPARTYL DIPEPTIDASE"/>
    <property type="match status" value="1"/>
</dbReference>
<dbReference type="AlphaFoldDB" id="A0A8J3J0C2"/>
<dbReference type="CDD" id="cd03146">
    <property type="entry name" value="GAT1_Peptidase_E"/>
    <property type="match status" value="1"/>
</dbReference>
<evidence type="ECO:0000313" key="7">
    <source>
        <dbReference type="Proteomes" id="UP000612808"/>
    </source>
</evidence>
<evidence type="ECO:0000256" key="4">
    <source>
        <dbReference type="ARBA" id="ARBA00022825"/>
    </source>
</evidence>
<evidence type="ECO:0000256" key="2">
    <source>
        <dbReference type="ARBA" id="ARBA00022670"/>
    </source>
</evidence>
<evidence type="ECO:0000256" key="1">
    <source>
        <dbReference type="ARBA" id="ARBA00006534"/>
    </source>
</evidence>
<name>A0A8J3J0C2_9ACTN</name>
<dbReference type="GO" id="GO:0006508">
    <property type="term" value="P:proteolysis"/>
    <property type="evidence" value="ECO:0007669"/>
    <property type="project" value="UniProtKB-KW"/>
</dbReference>
<protein>
    <submittedName>
        <fullName evidence="6">Peptidase E</fullName>
    </submittedName>
</protein>
<dbReference type="GO" id="GO:0008236">
    <property type="term" value="F:serine-type peptidase activity"/>
    <property type="evidence" value="ECO:0007669"/>
    <property type="project" value="UniProtKB-KW"/>
</dbReference>
<comment type="caution">
    <text evidence="6">The sequence shown here is derived from an EMBL/GenBank/DDBJ whole genome shotgun (WGS) entry which is preliminary data.</text>
</comment>
<dbReference type="Proteomes" id="UP000612808">
    <property type="component" value="Unassembled WGS sequence"/>
</dbReference>
<dbReference type="PANTHER" id="PTHR20842">
    <property type="entry name" value="PROTEASE S51 ALPHA-ASPARTYL DIPEPTIDASE"/>
    <property type="match status" value="1"/>
</dbReference>
<dbReference type="Gene3D" id="3.40.50.880">
    <property type="match status" value="1"/>
</dbReference>
<keyword evidence="3" id="KW-0378">Hydrolase</keyword>
<evidence type="ECO:0000256" key="3">
    <source>
        <dbReference type="ARBA" id="ARBA00022801"/>
    </source>
</evidence>
<proteinExistence type="inferred from homology"/>
<reference evidence="6" key="1">
    <citation type="submission" date="2021-01" db="EMBL/GenBank/DDBJ databases">
        <title>Whole genome shotgun sequence of Actinocatenispora rupis NBRC 107355.</title>
        <authorList>
            <person name="Komaki H."/>
            <person name="Tamura T."/>
        </authorList>
    </citation>
    <scope>NUCLEOTIDE SEQUENCE</scope>
    <source>
        <strain evidence="6">NBRC 107355</strain>
    </source>
</reference>
<sequence length="244" mass="25927">MNASSRTPTILATSGGLVRGRHTDLAPGPLLWHALALSGARRPRLTYLGQAGGDDKSFAGALHEAFYGTDVDLTCVRLLPMPNVPDLRAHLLAADVIWVGGGSVAGLLALWRLHGVDEILRECWDAGVVLTGVSAGSICWHVGGTTDSYGPELRAVDNGLAFLPYSNGVHYDSEAQRRPLFQSLVADGTLPAGYATDDGVGLLYRGTELVEALRERRTDAAAYRVEPDGAGGATETRIEPRQLD</sequence>
<feature type="region of interest" description="Disordered" evidence="5">
    <location>
        <begin position="225"/>
        <end position="244"/>
    </location>
</feature>
<accession>A0A8J3J0C2</accession>
<evidence type="ECO:0000313" key="6">
    <source>
        <dbReference type="EMBL" id="GID09700.1"/>
    </source>
</evidence>
<dbReference type="InterPro" id="IPR005320">
    <property type="entry name" value="Peptidase_S51"/>
</dbReference>
<organism evidence="6 7">
    <name type="scientific">Actinocatenispora rupis</name>
    <dbReference type="NCBI Taxonomy" id="519421"/>
    <lineage>
        <taxon>Bacteria</taxon>
        <taxon>Bacillati</taxon>
        <taxon>Actinomycetota</taxon>
        <taxon>Actinomycetes</taxon>
        <taxon>Micromonosporales</taxon>
        <taxon>Micromonosporaceae</taxon>
        <taxon>Actinocatenispora</taxon>
    </lineage>
</organism>
<dbReference type="Pfam" id="PF03575">
    <property type="entry name" value="Peptidase_S51"/>
    <property type="match status" value="1"/>
</dbReference>
<gene>
    <name evidence="6" type="ORF">Aru02nite_05890</name>
</gene>
<keyword evidence="7" id="KW-1185">Reference proteome</keyword>